<reference evidence="2" key="1">
    <citation type="submission" date="2020-10" db="EMBL/GenBank/DDBJ databases">
        <title>Taxonomic study of unclassified bacteria belonging to the class Ktedonobacteria.</title>
        <authorList>
            <person name="Yabe S."/>
            <person name="Wang C.M."/>
            <person name="Zheng Y."/>
            <person name="Sakai Y."/>
            <person name="Cavaletti L."/>
            <person name="Monciardini P."/>
            <person name="Donadio S."/>
        </authorList>
    </citation>
    <scope>NUCLEOTIDE SEQUENCE</scope>
    <source>
        <strain evidence="2">ID150040</strain>
    </source>
</reference>
<evidence type="ECO:0000313" key="2">
    <source>
        <dbReference type="EMBL" id="GHO94521.1"/>
    </source>
</evidence>
<dbReference type="Proteomes" id="UP000597444">
    <property type="component" value="Unassembled WGS sequence"/>
</dbReference>
<gene>
    <name evidence="2" type="ORF">KSF_045690</name>
</gene>
<evidence type="ECO:0000313" key="3">
    <source>
        <dbReference type="Proteomes" id="UP000597444"/>
    </source>
</evidence>
<proteinExistence type="predicted"/>
<dbReference type="EMBL" id="BNJK01000001">
    <property type="protein sequence ID" value="GHO94521.1"/>
    <property type="molecule type" value="Genomic_DNA"/>
</dbReference>
<accession>A0A8J3ISK2</accession>
<keyword evidence="1" id="KW-0732">Signal</keyword>
<evidence type="ECO:0000256" key="1">
    <source>
        <dbReference type="SAM" id="SignalP"/>
    </source>
</evidence>
<sequence>MRKRIKLIGLLLILVGLFSVAGVVASHAHAAAPVQPHTSVQSGCIGALVTSDAGTECLPPGTRGQELSGVTRICDTNRFPVNFIGDNGIYVIYPGKCQTFNAEDGTIYVDM</sequence>
<dbReference type="RefSeq" id="WP_220205254.1">
    <property type="nucleotide sequence ID" value="NZ_BNJK01000001.1"/>
</dbReference>
<keyword evidence="3" id="KW-1185">Reference proteome</keyword>
<feature type="signal peptide" evidence="1">
    <location>
        <begin position="1"/>
        <end position="30"/>
    </location>
</feature>
<organism evidence="2 3">
    <name type="scientific">Reticulibacter mediterranei</name>
    <dbReference type="NCBI Taxonomy" id="2778369"/>
    <lineage>
        <taxon>Bacteria</taxon>
        <taxon>Bacillati</taxon>
        <taxon>Chloroflexota</taxon>
        <taxon>Ktedonobacteria</taxon>
        <taxon>Ktedonobacterales</taxon>
        <taxon>Reticulibacteraceae</taxon>
        <taxon>Reticulibacter</taxon>
    </lineage>
</organism>
<dbReference type="AlphaFoldDB" id="A0A8J3ISK2"/>
<comment type="caution">
    <text evidence="2">The sequence shown here is derived from an EMBL/GenBank/DDBJ whole genome shotgun (WGS) entry which is preliminary data.</text>
</comment>
<protein>
    <recommendedName>
        <fullName evidence="4">Secreted protein</fullName>
    </recommendedName>
</protein>
<name>A0A8J3ISK2_9CHLR</name>
<evidence type="ECO:0008006" key="4">
    <source>
        <dbReference type="Google" id="ProtNLM"/>
    </source>
</evidence>
<feature type="chain" id="PRO_5035171014" description="Secreted protein" evidence="1">
    <location>
        <begin position="31"/>
        <end position="111"/>
    </location>
</feature>